<keyword evidence="2" id="KW-1185">Reference proteome</keyword>
<evidence type="ECO:0000313" key="1">
    <source>
        <dbReference type="EnsemblPlants" id="QL09p053462:mrna"/>
    </source>
</evidence>
<proteinExistence type="predicted"/>
<dbReference type="GO" id="GO:0042765">
    <property type="term" value="C:GPI-anchor transamidase complex"/>
    <property type="evidence" value="ECO:0007669"/>
    <property type="project" value="InterPro"/>
</dbReference>
<evidence type="ECO:0000313" key="2">
    <source>
        <dbReference type="Proteomes" id="UP000594261"/>
    </source>
</evidence>
<dbReference type="InParanoid" id="A0A7N2MMD4"/>
<organism evidence="1 2">
    <name type="scientific">Quercus lobata</name>
    <name type="common">Valley oak</name>
    <dbReference type="NCBI Taxonomy" id="97700"/>
    <lineage>
        <taxon>Eukaryota</taxon>
        <taxon>Viridiplantae</taxon>
        <taxon>Streptophyta</taxon>
        <taxon>Embryophyta</taxon>
        <taxon>Tracheophyta</taxon>
        <taxon>Spermatophyta</taxon>
        <taxon>Magnoliopsida</taxon>
        <taxon>eudicotyledons</taxon>
        <taxon>Gunneridae</taxon>
        <taxon>Pentapetalae</taxon>
        <taxon>rosids</taxon>
        <taxon>fabids</taxon>
        <taxon>Fagales</taxon>
        <taxon>Fagaceae</taxon>
        <taxon>Quercus</taxon>
    </lineage>
</organism>
<dbReference type="PANTHER" id="PTHR12959">
    <property type="entry name" value="GPI TRANSAMIDASE COMPONENT PIG-T-RELATED"/>
    <property type="match status" value="1"/>
</dbReference>
<dbReference type="PANTHER" id="PTHR12959:SF11">
    <property type="entry name" value="GPI TRANSAMIDASE COMPONENT PIG-T"/>
    <property type="match status" value="1"/>
</dbReference>
<reference evidence="1" key="2">
    <citation type="submission" date="2021-01" db="UniProtKB">
        <authorList>
            <consortium name="EnsemblPlants"/>
        </authorList>
    </citation>
    <scope>IDENTIFICATION</scope>
</reference>
<dbReference type="Gramene" id="QL09p053462:mrna">
    <property type="protein sequence ID" value="QL09p053462:mrna"/>
    <property type="gene ID" value="QL09p053462"/>
</dbReference>
<dbReference type="AlphaFoldDB" id="A0A7N2MMD4"/>
<dbReference type="Pfam" id="PF04113">
    <property type="entry name" value="Gpi16"/>
    <property type="match status" value="2"/>
</dbReference>
<accession>A0A7N2MMD4</accession>
<dbReference type="InterPro" id="IPR007245">
    <property type="entry name" value="PIG-T"/>
</dbReference>
<dbReference type="GO" id="GO:0016255">
    <property type="term" value="P:attachment of GPI anchor to protein"/>
    <property type="evidence" value="ECO:0007669"/>
    <property type="project" value="InterPro"/>
</dbReference>
<protein>
    <submittedName>
        <fullName evidence="1">Uncharacterized protein</fullName>
    </submittedName>
</protein>
<dbReference type="EMBL" id="LRBV02000009">
    <property type="status" value="NOT_ANNOTATED_CDS"/>
    <property type="molecule type" value="Genomic_DNA"/>
</dbReference>
<dbReference type="EnsemblPlants" id="QL09p053462:mrna">
    <property type="protein sequence ID" value="QL09p053462:mrna"/>
    <property type="gene ID" value="QL09p053462"/>
</dbReference>
<dbReference type="Proteomes" id="UP000594261">
    <property type="component" value="Chromosome 9"/>
</dbReference>
<name>A0A7N2MMD4_QUELO</name>
<reference evidence="1 2" key="1">
    <citation type="journal article" date="2016" name="G3 (Bethesda)">
        <title>First Draft Assembly and Annotation of the Genome of a California Endemic Oak Quercus lobata Nee (Fagaceae).</title>
        <authorList>
            <person name="Sork V.L."/>
            <person name="Fitz-Gibbon S.T."/>
            <person name="Puiu D."/>
            <person name="Crepeau M."/>
            <person name="Gugger P.F."/>
            <person name="Sherman R."/>
            <person name="Stevens K."/>
            <person name="Langley C.H."/>
            <person name="Pellegrini M."/>
            <person name="Salzberg S.L."/>
        </authorList>
    </citation>
    <scope>NUCLEOTIDE SEQUENCE [LARGE SCALE GENOMIC DNA]</scope>
    <source>
        <strain evidence="1 2">cv. SW786</strain>
    </source>
</reference>
<sequence length="339" mass="37890">MELSFTQGRWNYDRWGGFDPISSSNAKPPGVELWAVFDVPKDQVDAFWKNLTHTLSGLFCASINFLVSSTTYSVHEWGFHPSSGGLRILSFSTVALEQALIVVLQPNSHKTSKTFLSETKLQPSWSLSSIFGRKVTGRCVLAKTSNVYLQLERGLVTELENLQKDNTITGPDHVNVGSGGLEDNPSFELSVRPDKMFKEVNSLHRKSSSVLYEYSIERYSVFEPFDLGLTWKFPVVWSCPRAPLHSSGFLMGSGNQRGTIAISFISTDLEEGFLSVNIGEESCKLQADIFQVVPWYIKVYYHTLQVFVDGQPEAITNVVEKMHISPSEDKVSPGVMAWS</sequence>